<dbReference type="InterPro" id="IPR000014">
    <property type="entry name" value="PAS"/>
</dbReference>
<dbReference type="CDD" id="cd01948">
    <property type="entry name" value="EAL"/>
    <property type="match status" value="1"/>
</dbReference>
<dbReference type="GO" id="GO:0071111">
    <property type="term" value="F:cyclic-guanylate-specific phosphodiesterase activity"/>
    <property type="evidence" value="ECO:0007669"/>
    <property type="project" value="UniProtKB-EC"/>
</dbReference>
<comment type="caution">
    <text evidence="7">The sequence shown here is derived from an EMBL/GenBank/DDBJ whole genome shotgun (WGS) entry which is preliminary data.</text>
</comment>
<protein>
    <recommendedName>
        <fullName evidence="1">cyclic-guanylate-specific phosphodiesterase</fullName>
        <ecNumber evidence="1">3.1.4.52</ecNumber>
    </recommendedName>
</protein>
<dbReference type="InterPro" id="IPR043128">
    <property type="entry name" value="Rev_trsase/Diguanyl_cyclase"/>
</dbReference>
<evidence type="ECO:0000256" key="1">
    <source>
        <dbReference type="ARBA" id="ARBA00012282"/>
    </source>
</evidence>
<dbReference type="InterPro" id="IPR035919">
    <property type="entry name" value="EAL_sf"/>
</dbReference>
<accession>A0A9X1ZLI0</accession>
<dbReference type="FunFam" id="3.20.20.450:FF:000001">
    <property type="entry name" value="Cyclic di-GMP phosphodiesterase yahA"/>
    <property type="match status" value="1"/>
</dbReference>
<feature type="domain" description="EAL" evidence="5">
    <location>
        <begin position="610"/>
        <end position="861"/>
    </location>
</feature>
<evidence type="ECO:0000259" key="6">
    <source>
        <dbReference type="PROSITE" id="PS50887"/>
    </source>
</evidence>
<keyword evidence="2" id="KW-0973">c-di-GMP</keyword>
<evidence type="ECO:0000259" key="3">
    <source>
        <dbReference type="PROSITE" id="PS50112"/>
    </source>
</evidence>
<dbReference type="EC" id="3.1.4.52" evidence="1"/>
<keyword evidence="8" id="KW-1185">Reference proteome</keyword>
<name>A0A9X1ZLI0_9GAMM</name>
<dbReference type="NCBIfam" id="TIGR00254">
    <property type="entry name" value="GGDEF"/>
    <property type="match status" value="1"/>
</dbReference>
<dbReference type="SMART" id="SM00091">
    <property type="entry name" value="PAS"/>
    <property type="match status" value="2"/>
</dbReference>
<dbReference type="InterPro" id="IPR001633">
    <property type="entry name" value="EAL_dom"/>
</dbReference>
<organism evidence="7 8">
    <name type="scientific">Shewanella pneumatophori</name>
    <dbReference type="NCBI Taxonomy" id="314092"/>
    <lineage>
        <taxon>Bacteria</taxon>
        <taxon>Pseudomonadati</taxon>
        <taxon>Pseudomonadota</taxon>
        <taxon>Gammaproteobacteria</taxon>
        <taxon>Alteromonadales</taxon>
        <taxon>Shewanellaceae</taxon>
        <taxon>Shewanella</taxon>
    </lineage>
</organism>
<dbReference type="AlphaFoldDB" id="A0A9X1ZLI0"/>
<dbReference type="InterPro" id="IPR013656">
    <property type="entry name" value="PAS_4"/>
</dbReference>
<dbReference type="InterPro" id="IPR035965">
    <property type="entry name" value="PAS-like_dom_sf"/>
</dbReference>
<dbReference type="Gene3D" id="3.30.70.270">
    <property type="match status" value="1"/>
</dbReference>
<dbReference type="InterPro" id="IPR000700">
    <property type="entry name" value="PAS-assoc_C"/>
</dbReference>
<dbReference type="InterPro" id="IPR029787">
    <property type="entry name" value="Nucleotide_cyclase"/>
</dbReference>
<dbReference type="SMART" id="SM00086">
    <property type="entry name" value="PAC"/>
    <property type="match status" value="2"/>
</dbReference>
<dbReference type="PROSITE" id="PS50112">
    <property type="entry name" value="PAS"/>
    <property type="match status" value="1"/>
</dbReference>
<reference evidence="7" key="1">
    <citation type="submission" date="2022-01" db="EMBL/GenBank/DDBJ databases">
        <title>Whole genome-based taxonomy of the Shewanellaceae.</title>
        <authorList>
            <person name="Martin-Rodriguez A.J."/>
        </authorList>
    </citation>
    <scope>NUCLEOTIDE SEQUENCE</scope>
    <source>
        <strain evidence="7">KCTC 23973</strain>
    </source>
</reference>
<dbReference type="CDD" id="cd00130">
    <property type="entry name" value="PAS"/>
    <property type="match status" value="1"/>
</dbReference>
<dbReference type="Pfam" id="PF00563">
    <property type="entry name" value="EAL"/>
    <property type="match status" value="1"/>
</dbReference>
<gene>
    <name evidence="7" type="ORF">L2740_16245</name>
</gene>
<dbReference type="EMBL" id="JAKILB010000011">
    <property type="protein sequence ID" value="MCL1140098.1"/>
    <property type="molecule type" value="Genomic_DNA"/>
</dbReference>
<feature type="domain" description="PAS" evidence="3">
    <location>
        <begin position="310"/>
        <end position="356"/>
    </location>
</feature>
<dbReference type="SUPFAM" id="SSF55073">
    <property type="entry name" value="Nucleotide cyclase"/>
    <property type="match status" value="1"/>
</dbReference>
<dbReference type="Pfam" id="PF13426">
    <property type="entry name" value="PAS_9"/>
    <property type="match status" value="1"/>
</dbReference>
<dbReference type="SUPFAM" id="SSF141868">
    <property type="entry name" value="EAL domain-like"/>
    <property type="match status" value="1"/>
</dbReference>
<dbReference type="InterPro" id="IPR001610">
    <property type="entry name" value="PAC"/>
</dbReference>
<dbReference type="NCBIfam" id="TIGR00229">
    <property type="entry name" value="sensory_box"/>
    <property type="match status" value="1"/>
</dbReference>
<dbReference type="Gene3D" id="3.20.20.450">
    <property type="entry name" value="EAL domain"/>
    <property type="match status" value="1"/>
</dbReference>
<evidence type="ECO:0000256" key="2">
    <source>
        <dbReference type="ARBA" id="ARBA00022636"/>
    </source>
</evidence>
<evidence type="ECO:0000313" key="7">
    <source>
        <dbReference type="EMBL" id="MCL1140098.1"/>
    </source>
</evidence>
<dbReference type="PROSITE" id="PS50887">
    <property type="entry name" value="GGDEF"/>
    <property type="match status" value="1"/>
</dbReference>
<dbReference type="PROSITE" id="PS50883">
    <property type="entry name" value="EAL"/>
    <property type="match status" value="1"/>
</dbReference>
<dbReference type="RefSeq" id="WP_248951153.1">
    <property type="nucleotide sequence ID" value="NZ_JAKILB010000011.1"/>
</dbReference>
<dbReference type="SUPFAM" id="SSF55785">
    <property type="entry name" value="PYP-like sensor domain (PAS domain)"/>
    <property type="match status" value="2"/>
</dbReference>
<evidence type="ECO:0000259" key="5">
    <source>
        <dbReference type="PROSITE" id="PS50883"/>
    </source>
</evidence>
<dbReference type="Pfam" id="PF00990">
    <property type="entry name" value="GGDEF"/>
    <property type="match status" value="1"/>
</dbReference>
<dbReference type="Gene3D" id="3.30.450.20">
    <property type="entry name" value="PAS domain"/>
    <property type="match status" value="2"/>
</dbReference>
<dbReference type="InterPro" id="IPR000160">
    <property type="entry name" value="GGDEF_dom"/>
</dbReference>
<evidence type="ECO:0000259" key="4">
    <source>
        <dbReference type="PROSITE" id="PS50113"/>
    </source>
</evidence>
<evidence type="ECO:0000313" key="8">
    <source>
        <dbReference type="Proteomes" id="UP001139293"/>
    </source>
</evidence>
<dbReference type="SMART" id="SM00267">
    <property type="entry name" value="GGDEF"/>
    <property type="match status" value="1"/>
</dbReference>
<dbReference type="Proteomes" id="UP001139293">
    <property type="component" value="Unassembled WGS sequence"/>
</dbReference>
<dbReference type="SMART" id="SM00052">
    <property type="entry name" value="EAL"/>
    <property type="match status" value="1"/>
</dbReference>
<dbReference type="PANTHER" id="PTHR44757">
    <property type="entry name" value="DIGUANYLATE CYCLASE DGCP"/>
    <property type="match status" value="1"/>
</dbReference>
<dbReference type="Pfam" id="PF08448">
    <property type="entry name" value="PAS_4"/>
    <property type="match status" value="1"/>
</dbReference>
<feature type="domain" description="PAC" evidence="4">
    <location>
        <begin position="261"/>
        <end position="313"/>
    </location>
</feature>
<sequence length="861" mass="95793">MINIEITQTQRDDWQLSIDTLARIAKCGAALFQINEVDQFVMLSEANFAEAGLILLNSQVSRDYLYRLNGRPMQQAVDDYINRTDLTDTLEHLACVFPINWPSGSLFGYLAIGQAATTALRPQAEIALPTSSFTIAAAEPQLSEDNSADISRILKMSVDSFAQDLSRLYREFKREYNLRRCATHQLIDVSLQMFIDSMREHVWIKDAFGRYMLVNKSVEQAWSRPKEQIINFTDDELFEPRLAKHFIASDIASIHKGVEISAGECEGLDIGDVESWLETTKVPVIDDDGELAGVIGISRNISSHKAAKDQLELASRVFENSVEGVIITDVEGTIVDAHGAFRNITGFEKEEILGQNPRIFNSGRHDKAFFSELWSALLTKGKWHGEIWNRRKSGATFPQILNISAVYDDENQIRFFVAVFSDISVLKQNEEKLAEVACQDPLTNLPNRMGLNARLKQELIQAAHCQNRLGLVYIDVDLFKQINESFGHPIGDEVLLELSNRFSLGLDKFATIARLGSDEFAVILSNIENSDMLLLSVNKLRKVFDQPFMLGSHGQARLTASMGVAIYPEDGQDPSTLLVNAEVAMHRAKHDGRNNYAFYTESLTQESVAKLKLQSALHDALELNALHLVYQPKLSFKTGNVVGFEALLRWTDPVLGSISPAVFIPLAEKIGLIQDIGRWVLRKACEQGVRWHNLGLSFGRIAVNVAGQQLQRSSFVDEVAEILQQTGLPASCLELEVTESCMMSDPLLVSQDLAKLGQMGVELSIDDFGTGYSSLSYLKKLPIHKLKIDQSFVAGLPLDTHNTAIAKAIIAMGHALNLQVVAEGVETQEQVDFLTANSCDDAQGYFYSQPQPAENLTDFLS</sequence>
<dbReference type="CDD" id="cd01949">
    <property type="entry name" value="GGDEF"/>
    <property type="match status" value="1"/>
</dbReference>
<dbReference type="InterPro" id="IPR052155">
    <property type="entry name" value="Biofilm_reg_signaling"/>
</dbReference>
<feature type="domain" description="PAC" evidence="4">
    <location>
        <begin position="383"/>
        <end position="435"/>
    </location>
</feature>
<proteinExistence type="predicted"/>
<dbReference type="PROSITE" id="PS50113">
    <property type="entry name" value="PAC"/>
    <property type="match status" value="2"/>
</dbReference>
<feature type="domain" description="GGDEF" evidence="6">
    <location>
        <begin position="467"/>
        <end position="601"/>
    </location>
</feature>
<dbReference type="PANTHER" id="PTHR44757:SF2">
    <property type="entry name" value="BIOFILM ARCHITECTURE MAINTENANCE PROTEIN MBAA"/>
    <property type="match status" value="1"/>
</dbReference>